<feature type="domain" description="DUF4174" evidence="3">
    <location>
        <begin position="36"/>
        <end position="143"/>
    </location>
</feature>
<feature type="signal peptide" evidence="2">
    <location>
        <begin position="1"/>
        <end position="26"/>
    </location>
</feature>
<dbReference type="InterPro" id="IPR025232">
    <property type="entry name" value="DUF4174"/>
</dbReference>
<evidence type="ECO:0000259" key="3">
    <source>
        <dbReference type="Pfam" id="PF13778"/>
    </source>
</evidence>
<feature type="chain" id="PRO_5037449896" evidence="2">
    <location>
        <begin position="27"/>
        <end position="148"/>
    </location>
</feature>
<dbReference type="Pfam" id="PF13778">
    <property type="entry name" value="DUF4174"/>
    <property type="match status" value="1"/>
</dbReference>
<gene>
    <name evidence="4" type="ORF">I2I01_05815</name>
</gene>
<reference evidence="4 5" key="1">
    <citation type="submission" date="2020-11" db="EMBL/GenBank/DDBJ databases">
        <authorList>
            <person name="Kim M.K."/>
        </authorList>
    </citation>
    <scope>NUCLEOTIDE SEQUENCE [LARGE SCALE GENOMIC DNA]</scope>
    <source>
        <strain evidence="4 5">BT439</strain>
    </source>
</reference>
<proteinExistence type="predicted"/>
<sequence length="148" mass="16298">MKSIAFLILSTATALLSSLSSLNAQTATPASLQQLLWESRWKKRVLLIAAPTTQHVDFQQQKALLAPQAAALAERDFLVLEVLYAQLTAADQQFLAQQIGIKPPAFAAVLIGKDGGVKEKSSRPITPEALFGIVDKMPMRREEMKRRK</sequence>
<evidence type="ECO:0000313" key="5">
    <source>
        <dbReference type="Proteomes" id="UP000645610"/>
    </source>
</evidence>
<dbReference type="EMBL" id="JADQDP010000001">
    <property type="protein sequence ID" value="MBF9141140.1"/>
    <property type="molecule type" value="Genomic_DNA"/>
</dbReference>
<accession>A0A931BC47</accession>
<keyword evidence="5" id="KW-1185">Reference proteome</keyword>
<dbReference type="AlphaFoldDB" id="A0A931BC47"/>
<evidence type="ECO:0000313" key="4">
    <source>
        <dbReference type="EMBL" id="MBF9141140.1"/>
    </source>
</evidence>
<comment type="caution">
    <text evidence="4">The sequence shown here is derived from an EMBL/GenBank/DDBJ whole genome shotgun (WGS) entry which is preliminary data.</text>
</comment>
<dbReference type="Proteomes" id="UP000645610">
    <property type="component" value="Unassembled WGS sequence"/>
</dbReference>
<keyword evidence="1 2" id="KW-0732">Signal</keyword>
<dbReference type="RefSeq" id="WP_196285457.1">
    <property type="nucleotide sequence ID" value="NZ_JADQDP010000001.1"/>
</dbReference>
<name>A0A931BC47_9BACT</name>
<protein>
    <submittedName>
        <fullName evidence="4">DUF4174 domain-containing protein</fullName>
    </submittedName>
</protein>
<evidence type="ECO:0000256" key="1">
    <source>
        <dbReference type="ARBA" id="ARBA00022729"/>
    </source>
</evidence>
<evidence type="ECO:0000256" key="2">
    <source>
        <dbReference type="SAM" id="SignalP"/>
    </source>
</evidence>
<organism evidence="4 5">
    <name type="scientific">Hymenobacter properus</name>
    <dbReference type="NCBI Taxonomy" id="2791026"/>
    <lineage>
        <taxon>Bacteria</taxon>
        <taxon>Pseudomonadati</taxon>
        <taxon>Bacteroidota</taxon>
        <taxon>Cytophagia</taxon>
        <taxon>Cytophagales</taxon>
        <taxon>Hymenobacteraceae</taxon>
        <taxon>Hymenobacter</taxon>
    </lineage>
</organism>